<evidence type="ECO:0000256" key="7">
    <source>
        <dbReference type="ARBA" id="ARBA00022741"/>
    </source>
</evidence>
<keyword evidence="17" id="KW-1185">Reference proteome</keyword>
<evidence type="ECO:0000256" key="13">
    <source>
        <dbReference type="PROSITE-ProRule" id="PRU10141"/>
    </source>
</evidence>
<dbReference type="InterPro" id="IPR008271">
    <property type="entry name" value="Ser/Thr_kinase_AS"/>
</dbReference>
<keyword evidence="10" id="KW-0460">Magnesium</keyword>
<feature type="compositionally biased region" description="Low complexity" evidence="14">
    <location>
        <begin position="1103"/>
        <end position="1116"/>
    </location>
</feature>
<reference evidence="16 17" key="1">
    <citation type="submission" date="2018-04" db="EMBL/GenBank/DDBJ databases">
        <authorList>
            <person name="Zhang X."/>
            <person name="Yuan J."/>
            <person name="Li F."/>
            <person name="Xiang J."/>
        </authorList>
    </citation>
    <scope>NUCLEOTIDE SEQUENCE [LARGE SCALE GENOMIC DNA]</scope>
    <source>
        <tissue evidence="16">Muscle</tissue>
    </source>
</reference>
<accession>A0A423SP59</accession>
<dbReference type="SMART" id="SM00220">
    <property type="entry name" value="S_TKc"/>
    <property type="match status" value="1"/>
</dbReference>
<dbReference type="InterPro" id="IPR051131">
    <property type="entry name" value="NEK_Ser/Thr_kinase_NIMA"/>
</dbReference>
<feature type="compositionally biased region" description="Polar residues" evidence="14">
    <location>
        <begin position="444"/>
        <end position="455"/>
    </location>
</feature>
<evidence type="ECO:0000256" key="5">
    <source>
        <dbReference type="ARBA" id="ARBA00022679"/>
    </source>
</evidence>
<comment type="catalytic activity">
    <reaction evidence="11">
        <text>L-threonyl-[protein] + ATP = O-phospho-L-threonyl-[protein] + ADP + H(+)</text>
        <dbReference type="Rhea" id="RHEA:46608"/>
        <dbReference type="Rhea" id="RHEA-COMP:11060"/>
        <dbReference type="Rhea" id="RHEA-COMP:11605"/>
        <dbReference type="ChEBI" id="CHEBI:15378"/>
        <dbReference type="ChEBI" id="CHEBI:30013"/>
        <dbReference type="ChEBI" id="CHEBI:30616"/>
        <dbReference type="ChEBI" id="CHEBI:61977"/>
        <dbReference type="ChEBI" id="CHEBI:456216"/>
        <dbReference type="EC" id="2.7.11.1"/>
    </reaction>
</comment>
<dbReference type="FunFam" id="3.30.200.20:FF:000097">
    <property type="entry name" value="Probable serine/threonine-protein kinase nek1"/>
    <property type="match status" value="1"/>
</dbReference>
<gene>
    <name evidence="16" type="ORF">C7M84_016076</name>
</gene>
<dbReference type="InterPro" id="IPR017441">
    <property type="entry name" value="Protein_kinase_ATP_BS"/>
</dbReference>
<feature type="region of interest" description="Disordered" evidence="14">
    <location>
        <begin position="620"/>
        <end position="697"/>
    </location>
</feature>
<feature type="compositionally biased region" description="Basic and acidic residues" evidence="14">
    <location>
        <begin position="360"/>
        <end position="369"/>
    </location>
</feature>
<keyword evidence="6" id="KW-0479">Metal-binding</keyword>
<dbReference type="EC" id="2.7.11.1" evidence="3"/>
<dbReference type="PROSITE" id="PS00107">
    <property type="entry name" value="PROTEIN_KINASE_ATP"/>
    <property type="match status" value="1"/>
</dbReference>
<name>A0A423SP59_PENVA</name>
<dbReference type="OrthoDB" id="248923at2759"/>
<dbReference type="SUPFAM" id="SSF56112">
    <property type="entry name" value="Protein kinase-like (PK-like)"/>
    <property type="match status" value="1"/>
</dbReference>
<feature type="compositionally biased region" description="Basic and acidic residues" evidence="14">
    <location>
        <begin position="774"/>
        <end position="785"/>
    </location>
</feature>
<feature type="binding site" evidence="13">
    <location>
        <position position="33"/>
    </location>
    <ligand>
        <name>ATP</name>
        <dbReference type="ChEBI" id="CHEBI:30616"/>
    </ligand>
</feature>
<feature type="compositionally biased region" description="Basic residues" evidence="14">
    <location>
        <begin position="1093"/>
        <end position="1102"/>
    </location>
</feature>
<feature type="region of interest" description="Disordered" evidence="14">
    <location>
        <begin position="1068"/>
        <end position="1137"/>
    </location>
</feature>
<evidence type="ECO:0000256" key="11">
    <source>
        <dbReference type="ARBA" id="ARBA00047899"/>
    </source>
</evidence>
<keyword evidence="7 13" id="KW-0547">Nucleotide-binding</keyword>
<keyword evidence="5" id="KW-0808">Transferase</keyword>
<keyword evidence="8" id="KW-0418">Kinase</keyword>
<dbReference type="GO" id="GO:0004674">
    <property type="term" value="F:protein serine/threonine kinase activity"/>
    <property type="evidence" value="ECO:0007669"/>
    <property type="project" value="UniProtKB-KW"/>
</dbReference>
<dbReference type="Gene3D" id="1.10.510.10">
    <property type="entry name" value="Transferase(Phosphotransferase) domain 1"/>
    <property type="match status" value="1"/>
</dbReference>
<feature type="region of interest" description="Disordered" evidence="14">
    <location>
        <begin position="511"/>
        <end position="572"/>
    </location>
</feature>
<dbReference type="EMBL" id="QCYY01003014">
    <property type="protein sequence ID" value="ROT65949.1"/>
    <property type="molecule type" value="Genomic_DNA"/>
</dbReference>
<comment type="caution">
    <text evidence="16">The sequence shown here is derived from an EMBL/GenBank/DDBJ whole genome shotgun (WGS) entry which is preliminary data.</text>
</comment>
<evidence type="ECO:0000256" key="8">
    <source>
        <dbReference type="ARBA" id="ARBA00022777"/>
    </source>
</evidence>
<feature type="region of interest" description="Disordered" evidence="14">
    <location>
        <begin position="1574"/>
        <end position="1602"/>
    </location>
</feature>
<dbReference type="CDD" id="cd08215">
    <property type="entry name" value="STKc_Nek"/>
    <property type="match status" value="1"/>
</dbReference>
<feature type="region of interest" description="Disordered" evidence="14">
    <location>
        <begin position="316"/>
        <end position="407"/>
    </location>
</feature>
<dbReference type="InterPro" id="IPR011009">
    <property type="entry name" value="Kinase-like_dom_sf"/>
</dbReference>
<feature type="region of interest" description="Disordered" evidence="14">
    <location>
        <begin position="427"/>
        <end position="461"/>
    </location>
</feature>
<dbReference type="STRING" id="6689.A0A423SP59"/>
<protein>
    <recommendedName>
        <fullName evidence="3">non-specific serine/threonine protein kinase</fullName>
        <ecNumber evidence="3">2.7.11.1</ecNumber>
    </recommendedName>
</protein>
<dbReference type="Proteomes" id="UP000283509">
    <property type="component" value="Unassembled WGS sequence"/>
</dbReference>
<feature type="compositionally biased region" description="Basic and acidic residues" evidence="14">
    <location>
        <begin position="525"/>
        <end position="552"/>
    </location>
</feature>
<proteinExistence type="inferred from homology"/>
<evidence type="ECO:0000313" key="16">
    <source>
        <dbReference type="EMBL" id="ROT65949.1"/>
    </source>
</evidence>
<evidence type="ECO:0000259" key="15">
    <source>
        <dbReference type="PROSITE" id="PS50011"/>
    </source>
</evidence>
<comment type="similarity">
    <text evidence="2">Belongs to the protein kinase superfamily. NEK Ser/Thr protein kinase family. NIMA subfamily.</text>
</comment>
<dbReference type="PANTHER" id="PTHR44899:SF3">
    <property type="entry name" value="SERINE_THREONINE-PROTEIN KINASE NEK1"/>
    <property type="match status" value="1"/>
</dbReference>
<dbReference type="PANTHER" id="PTHR44899">
    <property type="entry name" value="CAMK FAMILY PROTEIN KINASE"/>
    <property type="match status" value="1"/>
</dbReference>
<evidence type="ECO:0000256" key="10">
    <source>
        <dbReference type="ARBA" id="ARBA00022842"/>
    </source>
</evidence>
<organism evidence="16 17">
    <name type="scientific">Penaeus vannamei</name>
    <name type="common">Whiteleg shrimp</name>
    <name type="synonym">Litopenaeus vannamei</name>
    <dbReference type="NCBI Taxonomy" id="6689"/>
    <lineage>
        <taxon>Eukaryota</taxon>
        <taxon>Metazoa</taxon>
        <taxon>Ecdysozoa</taxon>
        <taxon>Arthropoda</taxon>
        <taxon>Crustacea</taxon>
        <taxon>Multicrustacea</taxon>
        <taxon>Malacostraca</taxon>
        <taxon>Eumalacostraca</taxon>
        <taxon>Eucarida</taxon>
        <taxon>Decapoda</taxon>
        <taxon>Dendrobranchiata</taxon>
        <taxon>Penaeoidea</taxon>
        <taxon>Penaeidae</taxon>
        <taxon>Penaeus</taxon>
    </lineage>
</organism>
<keyword evidence="9 13" id="KW-0067">ATP-binding</keyword>
<feature type="compositionally biased region" description="Polar residues" evidence="14">
    <location>
        <begin position="513"/>
        <end position="523"/>
    </location>
</feature>
<feature type="region of interest" description="Disordered" evidence="14">
    <location>
        <begin position="774"/>
        <end position="832"/>
    </location>
</feature>
<feature type="compositionally biased region" description="Basic and acidic residues" evidence="14">
    <location>
        <begin position="653"/>
        <end position="697"/>
    </location>
</feature>
<dbReference type="FunFam" id="1.10.510.10:FF:000172">
    <property type="entry name" value="serine/threonine-protein kinase Nek1 isoform X1"/>
    <property type="match status" value="1"/>
</dbReference>
<evidence type="ECO:0000256" key="12">
    <source>
        <dbReference type="ARBA" id="ARBA00048679"/>
    </source>
</evidence>
<feature type="compositionally biased region" description="Polar residues" evidence="14">
    <location>
        <begin position="786"/>
        <end position="796"/>
    </location>
</feature>
<comment type="catalytic activity">
    <reaction evidence="12">
        <text>L-seryl-[protein] + ATP = O-phospho-L-seryl-[protein] + ADP + H(+)</text>
        <dbReference type="Rhea" id="RHEA:17989"/>
        <dbReference type="Rhea" id="RHEA-COMP:9863"/>
        <dbReference type="Rhea" id="RHEA-COMP:11604"/>
        <dbReference type="ChEBI" id="CHEBI:15378"/>
        <dbReference type="ChEBI" id="CHEBI:29999"/>
        <dbReference type="ChEBI" id="CHEBI:30616"/>
        <dbReference type="ChEBI" id="CHEBI:83421"/>
        <dbReference type="ChEBI" id="CHEBI:456216"/>
        <dbReference type="EC" id="2.7.11.1"/>
    </reaction>
</comment>
<sequence>MDDYKILRQLGSGSYGSAHLAVHVPSGTKCVVKEIKISHMTPKELQEARREVEVLSSLSHIYITQFRYSSEANGKLYIAMDYCGGGDLHTLITKRNGVLFPEDRILDWFVQLCLAVKYIHDRRILHRDIKSQNIFLTDEGRVRLGDFGIAKVMNSTSDLARTCIGTPYYLSPEMCENKPYNNKSDIWALGCVLYEMTTLKHAFEASNMKALILKIIKGVYQPIPPRYSRDLRMLHTQIFQREPQARPSISVILRKHFILKRVPRFISGCEEEDLMASLMKRKISLPASVRRVPVVKRPKDVTDPSAKYGSSLCVNKRAPNISPAKTGGKNPPVVSGAVRKYPASSNMRVDNLKRGHRVKCPSEDNKQSPEQKSVQKRSKSVPRVFKQSIQKPSVQCSKKKKQPSPLKLKLMLDSAGFKNNVEKMSTLRSGGERLSESSRQSLQNSFEMSTASHPQPQKEDGISDIVSSNIALSGDNTDSDSVEGAAASSVDEVLKKIRNGKILTEKEVKQKFSVRSDSSNQACEESCKDNDAYIKAGEEKQKKTQKEVKELTNKSLKQQSEHGSDEDEQEFAFDVPAEEVRRLVQEKMQKLVQARAQKMNKMIRERRQWAYHREKLISSIKSESEDLESLSSADGYRPSSGSDFDLNEQLKTFQEDHDKSKKNQMDANTDSKESKGEKEEEALEKHALETDTQNEKSKELINTVVKRKVEPDCDKEKEISLEDIEITVMNENTGDDASTAKKEMIENKPAAGLENENIVPKISLQPEEIKKTMPDDELQGAKKVTDSQQLGLTSPKSGHGTPTRRARWGSIRTAGLENSPLESTGSEMESTSSQDMVVVFSKVSERKQWEKGCKDIVNVLAEAQIIDSPICQKVKKNVAVISSTKENANVKEKICFDESEQNLSEKPNVMGSTYTVCLDAALCKAGDTPKRPVTGLNEIPQVMKEGTAANVTNNLNSTFTVEKDERKVTNDGNATLTKNNGLTPQAVEADKKNLSGTYVLECTLVPKPIIDHCSEINENIDCKLTAGDNGLNKDGTYELEKKLKPLPVSQSEKYEVTMPVDTEVNAKPSVVLPKGGTGKKTRGGLLGMLRSHMSPKPRKRLLSHTTSDSNISESSSQGDLEKKAVPANAKGSVEDNSSKTMKLKTGIVGILRRLSSKHEDLKTPSKVILGSTVVISSKLTKAEGKDIGEQQEMKKDKPEIVMHLNKQQTQREESLAATTTTDSTKELIEGDSDKDTKEIADNDEQLLTPKNVTLDSDESFFTTFADSPERETFSTPRHDSVERTQNRNMKVLCLKDFKTDSDVKELTKDVEALSCTALETKDEVNSGMKLLESTSDFLPITNPSDVSFDSGVDTQKTSFTCQTANNIGNDSSPFNLNDSCEFSQCSGFSEISKERQSISKDIDNHELQEQKTCEMVAKSIREGGNAKNNENDKPITCDTHEESQQSAACIAHSLVNDIIEIARQRLAQTKDTRTLISEDCSLISHSVSDKDEGAMMASIKNKVQEILMKESPKHISIVNEEAKEVGTQPVPVYTAIRKNEEKEQKDTDTNIVISQAMIQEVESTILDVLPPKKKENEVPVHEKEDKQPYTHSVRKRPSTLPNIRSIPDISDIPLFSSFNFTKDVGEERRPSLKSFRRTSKEVCKCRCWGEDFQAKSDLNRPARQCSHQNEEALECSTSDEEMEDMANLRESMELILSSGEESKELGNPLAMLSVAQSEVWHLDSDGAVVSGGGGVYGWIEEKRARLEDLLGMELFMKAYHHLDSAQEHEGCVVGESMSQVEEMLGPQYAYLAHDVLQLVIADAVYHN</sequence>
<dbReference type="InterPro" id="IPR000719">
    <property type="entry name" value="Prot_kinase_dom"/>
</dbReference>
<dbReference type="Pfam" id="PF00069">
    <property type="entry name" value="Pkinase"/>
    <property type="match status" value="1"/>
</dbReference>
<evidence type="ECO:0000313" key="17">
    <source>
        <dbReference type="Proteomes" id="UP000283509"/>
    </source>
</evidence>
<evidence type="ECO:0000256" key="9">
    <source>
        <dbReference type="ARBA" id="ARBA00022840"/>
    </source>
</evidence>
<feature type="domain" description="Protein kinase" evidence="15">
    <location>
        <begin position="4"/>
        <end position="259"/>
    </location>
</feature>
<dbReference type="PROSITE" id="PS00108">
    <property type="entry name" value="PROTEIN_KINASE_ST"/>
    <property type="match status" value="1"/>
</dbReference>
<comment type="cofactor">
    <cofactor evidence="1">
        <name>Mg(2+)</name>
        <dbReference type="ChEBI" id="CHEBI:18420"/>
    </cofactor>
</comment>
<dbReference type="GO" id="GO:0005524">
    <property type="term" value="F:ATP binding"/>
    <property type="evidence" value="ECO:0007669"/>
    <property type="project" value="UniProtKB-UniRule"/>
</dbReference>
<evidence type="ECO:0000256" key="3">
    <source>
        <dbReference type="ARBA" id="ARBA00012513"/>
    </source>
</evidence>
<evidence type="ECO:0000256" key="1">
    <source>
        <dbReference type="ARBA" id="ARBA00001946"/>
    </source>
</evidence>
<dbReference type="GO" id="GO:0046872">
    <property type="term" value="F:metal ion binding"/>
    <property type="evidence" value="ECO:0007669"/>
    <property type="project" value="UniProtKB-KW"/>
</dbReference>
<feature type="compositionally biased region" description="Low complexity" evidence="14">
    <location>
        <begin position="822"/>
        <end position="832"/>
    </location>
</feature>
<evidence type="ECO:0000256" key="14">
    <source>
        <dbReference type="SAM" id="MobiDB-lite"/>
    </source>
</evidence>
<evidence type="ECO:0000256" key="2">
    <source>
        <dbReference type="ARBA" id="ARBA00010886"/>
    </source>
</evidence>
<feature type="compositionally biased region" description="Basic and acidic residues" evidence="14">
    <location>
        <begin position="1574"/>
        <end position="1588"/>
    </location>
</feature>
<dbReference type="Gene3D" id="3.30.200.20">
    <property type="entry name" value="Phosphorylase Kinase, domain 1"/>
    <property type="match status" value="1"/>
</dbReference>
<reference evidence="16 17" key="2">
    <citation type="submission" date="2019-01" db="EMBL/GenBank/DDBJ databases">
        <title>The decoding of complex shrimp genome reveals the adaptation for benthos swimmer, frequently molting mechanism and breeding impact on genome.</title>
        <authorList>
            <person name="Sun Y."/>
            <person name="Gao Y."/>
            <person name="Yu Y."/>
        </authorList>
    </citation>
    <scope>NUCLEOTIDE SEQUENCE [LARGE SCALE GENOMIC DNA]</scope>
    <source>
        <tissue evidence="16">Muscle</tissue>
    </source>
</reference>
<evidence type="ECO:0000256" key="4">
    <source>
        <dbReference type="ARBA" id="ARBA00022527"/>
    </source>
</evidence>
<dbReference type="PROSITE" id="PS50011">
    <property type="entry name" value="PROTEIN_KINASE_DOM"/>
    <property type="match status" value="1"/>
</dbReference>
<keyword evidence="4" id="KW-0723">Serine/threonine-protein kinase</keyword>
<evidence type="ECO:0000256" key="6">
    <source>
        <dbReference type="ARBA" id="ARBA00022723"/>
    </source>
</evidence>